<keyword evidence="7" id="KW-0503">Monooxygenase</keyword>
<evidence type="ECO:0000256" key="6">
    <source>
        <dbReference type="PIRSR" id="PIRSR602401-1"/>
    </source>
</evidence>
<evidence type="ECO:0000256" key="4">
    <source>
        <dbReference type="ARBA" id="ARBA00022723"/>
    </source>
</evidence>
<protein>
    <submittedName>
        <fullName evidence="9">Cytochrome P450 2C40-like</fullName>
    </submittedName>
</protein>
<evidence type="ECO:0000256" key="5">
    <source>
        <dbReference type="ARBA" id="ARBA00023004"/>
    </source>
</evidence>
<dbReference type="GO" id="GO:0005506">
    <property type="term" value="F:iron ion binding"/>
    <property type="evidence" value="ECO:0007669"/>
    <property type="project" value="InterPro"/>
</dbReference>
<proteinExistence type="inferred from homology"/>
<evidence type="ECO:0000256" key="7">
    <source>
        <dbReference type="RuleBase" id="RU000461"/>
    </source>
</evidence>
<dbReference type="PANTHER" id="PTHR24300">
    <property type="entry name" value="CYTOCHROME P450 508A4-RELATED"/>
    <property type="match status" value="1"/>
</dbReference>
<dbReference type="GO" id="GO:0016712">
    <property type="term" value="F:oxidoreductase activity, acting on paired donors, with incorporation or reduction of molecular oxygen, reduced flavin or flavoprotein as one donor, and incorporation of one atom of oxygen"/>
    <property type="evidence" value="ECO:0007669"/>
    <property type="project" value="TreeGrafter"/>
</dbReference>
<keyword evidence="3 6" id="KW-0349">Heme</keyword>
<dbReference type="GO" id="GO:0006805">
    <property type="term" value="P:xenobiotic metabolic process"/>
    <property type="evidence" value="ECO:0007669"/>
    <property type="project" value="TreeGrafter"/>
</dbReference>
<evidence type="ECO:0000313" key="9">
    <source>
        <dbReference type="RefSeq" id="XP_026550427.1"/>
    </source>
</evidence>
<evidence type="ECO:0000256" key="1">
    <source>
        <dbReference type="ARBA" id="ARBA00001971"/>
    </source>
</evidence>
<evidence type="ECO:0000313" key="8">
    <source>
        <dbReference type="Proteomes" id="UP000504612"/>
    </source>
</evidence>
<dbReference type="KEGG" id="nss:113432521"/>
<comment type="similarity">
    <text evidence="2 7">Belongs to the cytochrome P450 family.</text>
</comment>
<dbReference type="GO" id="GO:0020037">
    <property type="term" value="F:heme binding"/>
    <property type="evidence" value="ECO:0007669"/>
    <property type="project" value="InterPro"/>
</dbReference>
<dbReference type="Pfam" id="PF00067">
    <property type="entry name" value="p450"/>
    <property type="match status" value="1"/>
</dbReference>
<dbReference type="GO" id="GO:0005737">
    <property type="term" value="C:cytoplasm"/>
    <property type="evidence" value="ECO:0007669"/>
    <property type="project" value="TreeGrafter"/>
</dbReference>
<feature type="binding site" description="axial binding residue" evidence="6">
    <location>
        <position position="78"/>
    </location>
    <ligand>
        <name>heme</name>
        <dbReference type="ChEBI" id="CHEBI:30413"/>
    </ligand>
    <ligandPart>
        <name>Fe</name>
        <dbReference type="ChEBI" id="CHEBI:18248"/>
    </ligandPart>
</feature>
<dbReference type="InterPro" id="IPR050182">
    <property type="entry name" value="Cytochrome_P450_fam2"/>
</dbReference>
<dbReference type="SUPFAM" id="SSF48264">
    <property type="entry name" value="Cytochrome P450"/>
    <property type="match status" value="1"/>
</dbReference>
<dbReference type="InterPro" id="IPR002401">
    <property type="entry name" value="Cyt_P450_E_grp-I"/>
</dbReference>
<gene>
    <name evidence="9" type="primary">LOC113432521</name>
</gene>
<dbReference type="PRINTS" id="PR00463">
    <property type="entry name" value="EP450I"/>
</dbReference>
<dbReference type="Gene3D" id="1.10.630.10">
    <property type="entry name" value="Cytochrome P450"/>
    <property type="match status" value="1"/>
</dbReference>
<accession>A0A6J1W532</accession>
<dbReference type="PANTHER" id="PTHR24300:SF424">
    <property type="entry name" value="CYTOCHROME P450"/>
    <property type="match status" value="1"/>
</dbReference>
<keyword evidence="5 6" id="KW-0408">Iron</keyword>
<dbReference type="RefSeq" id="XP_026550427.1">
    <property type="nucleotide sequence ID" value="XM_026694642.1"/>
</dbReference>
<reference evidence="9" key="1">
    <citation type="submission" date="2025-08" db="UniProtKB">
        <authorList>
            <consortium name="RefSeq"/>
        </authorList>
    </citation>
    <scope>IDENTIFICATION</scope>
</reference>
<comment type="cofactor">
    <cofactor evidence="1 6">
        <name>heme</name>
        <dbReference type="ChEBI" id="CHEBI:30413"/>
    </cofactor>
</comment>
<evidence type="ECO:0000256" key="2">
    <source>
        <dbReference type="ARBA" id="ARBA00010617"/>
    </source>
</evidence>
<evidence type="ECO:0000256" key="3">
    <source>
        <dbReference type="ARBA" id="ARBA00022617"/>
    </source>
</evidence>
<dbReference type="InterPro" id="IPR017972">
    <property type="entry name" value="Cyt_P450_CS"/>
</dbReference>
<dbReference type="InterPro" id="IPR001128">
    <property type="entry name" value="Cyt_P450"/>
</dbReference>
<dbReference type="AlphaFoldDB" id="A0A6J1W532"/>
<keyword evidence="8" id="KW-1185">Reference proteome</keyword>
<organism evidence="8 9">
    <name type="scientific">Notechis scutatus</name>
    <name type="common">mainland tiger snake</name>
    <dbReference type="NCBI Taxonomy" id="8663"/>
    <lineage>
        <taxon>Eukaryota</taxon>
        <taxon>Metazoa</taxon>
        <taxon>Chordata</taxon>
        <taxon>Craniata</taxon>
        <taxon>Vertebrata</taxon>
        <taxon>Euteleostomi</taxon>
        <taxon>Lepidosauria</taxon>
        <taxon>Squamata</taxon>
        <taxon>Bifurcata</taxon>
        <taxon>Unidentata</taxon>
        <taxon>Episquamata</taxon>
        <taxon>Toxicofera</taxon>
        <taxon>Serpentes</taxon>
        <taxon>Colubroidea</taxon>
        <taxon>Elapidae</taxon>
        <taxon>Hydrophiinae</taxon>
        <taxon>Notechis</taxon>
    </lineage>
</organism>
<dbReference type="InterPro" id="IPR036396">
    <property type="entry name" value="Cyt_P450_sf"/>
</dbReference>
<dbReference type="GO" id="GO:0019373">
    <property type="term" value="P:epoxygenase P450 pathway"/>
    <property type="evidence" value="ECO:0007669"/>
    <property type="project" value="TreeGrafter"/>
</dbReference>
<dbReference type="PROSITE" id="PS00086">
    <property type="entry name" value="CYTOCHROME_P450"/>
    <property type="match status" value="1"/>
</dbReference>
<keyword evidence="7" id="KW-0560">Oxidoreductase</keyword>
<dbReference type="GeneID" id="113432521"/>
<dbReference type="GO" id="GO:0008392">
    <property type="term" value="F:arachidonate epoxygenase activity"/>
    <property type="evidence" value="ECO:0007669"/>
    <property type="project" value="TreeGrafter"/>
</dbReference>
<keyword evidence="4 6" id="KW-0479">Metal-binding</keyword>
<sequence length="133" mass="14789">MQEPQVEAAHLEGVSLANGPGPSLPQGTEVFPLLSTVLHDGTKFQSPEGFHPENFLDENGRLKQNDAFVPFSAGKRICLGEALARMELFLFFTTILQRFRLKPLVDPKDINVTPQEFGFITIPPLFELSVVPR</sequence>
<dbReference type="Proteomes" id="UP000504612">
    <property type="component" value="Unplaced"/>
</dbReference>
<name>A0A6J1W532_9SAUR</name>